<organism evidence="2 3">
    <name type="scientific">Pokkaliibacter plantistimulans</name>
    <dbReference type="NCBI Taxonomy" id="1635171"/>
    <lineage>
        <taxon>Bacteria</taxon>
        <taxon>Pseudomonadati</taxon>
        <taxon>Pseudomonadota</taxon>
        <taxon>Gammaproteobacteria</taxon>
        <taxon>Oceanospirillales</taxon>
        <taxon>Balneatrichaceae</taxon>
        <taxon>Pokkaliibacter</taxon>
    </lineage>
</organism>
<gene>
    <name evidence="2" type="ORF">WH50_25220</name>
</gene>
<feature type="domain" description="KAP NTPase" evidence="1">
    <location>
        <begin position="285"/>
        <end position="444"/>
    </location>
</feature>
<protein>
    <recommendedName>
        <fullName evidence="1">KAP NTPase domain-containing protein</fullName>
    </recommendedName>
</protein>
<evidence type="ECO:0000259" key="1">
    <source>
        <dbReference type="Pfam" id="PF07693"/>
    </source>
</evidence>
<keyword evidence="3" id="KW-1185">Reference proteome</keyword>
<comment type="caution">
    <text evidence="2">The sequence shown here is derived from an EMBL/GenBank/DDBJ whole genome shotgun (WGS) entry which is preliminary data.</text>
</comment>
<dbReference type="Gene3D" id="3.40.50.300">
    <property type="entry name" value="P-loop containing nucleotide triphosphate hydrolases"/>
    <property type="match status" value="1"/>
</dbReference>
<dbReference type="InterPro" id="IPR027417">
    <property type="entry name" value="P-loop_NTPase"/>
</dbReference>
<name>A0ABX5LSZ1_9GAMM</name>
<dbReference type="SUPFAM" id="SSF52540">
    <property type="entry name" value="P-loop containing nucleoside triphosphate hydrolases"/>
    <property type="match status" value="1"/>
</dbReference>
<evidence type="ECO:0000313" key="2">
    <source>
        <dbReference type="EMBL" id="PXF28643.1"/>
    </source>
</evidence>
<reference evidence="2 3" key="1">
    <citation type="submission" date="2015-03" db="EMBL/GenBank/DDBJ databases">
        <authorList>
            <person name="Krishnan R."/>
            <person name="Midha S."/>
            <person name="Patil P.B."/>
            <person name="Rameshkumar N."/>
        </authorList>
    </citation>
    <scope>NUCLEOTIDE SEQUENCE [LARGE SCALE GENOMIC DNA]</scope>
    <source>
        <strain evidence="2 3">L1E11</strain>
    </source>
</reference>
<dbReference type="Pfam" id="PF07693">
    <property type="entry name" value="KAP_NTPase"/>
    <property type="match status" value="1"/>
</dbReference>
<evidence type="ECO:0000313" key="3">
    <source>
        <dbReference type="Proteomes" id="UP000248090"/>
    </source>
</evidence>
<dbReference type="InterPro" id="IPR011646">
    <property type="entry name" value="KAP_P-loop"/>
</dbReference>
<dbReference type="EMBL" id="LAPT01000177">
    <property type="protein sequence ID" value="PXF28643.1"/>
    <property type="molecule type" value="Genomic_DNA"/>
</dbReference>
<proteinExistence type="predicted"/>
<dbReference type="Proteomes" id="UP000248090">
    <property type="component" value="Unassembled WGS sequence"/>
</dbReference>
<accession>A0ABX5LSZ1</accession>
<sequence>MLSTSSETNLNEAQTRFHIIDDIIFSCLGWPKDQVEVENSEQRKFTDYELGKPRLAIIEAKREGSIFSIPAGLSCKLLMDLKSLSRMDSDLSDAIIQVQNYCSQRGVPVGIVTNGSQIIAFLASRQDGISVIDGNAVVFTSLEHLKENFTLAWDLISFHGIKERRIFSYLTNGHSAIPNKLSSKLINYPTVRYKSDTQANLRQLSELFLQDIFESTEIEERFFNECYCESGALSKYALLSKNVLDARYAALFSNSELAPHLTPVKEKKNDNFSPDILAEAISKRPIVLLGDVGVGKTSFVKNLMYRSAYQEFRNAIYIYIDLGSKAALTDDLKAFILDEIENQLYNKYEKDTYDHNFIKGVYASEIYRFTQGIWGKKQETDPIFYETKLFEMLEKEIEKKDKHLNRSLTYFSKTTKKQIIISLDNADQRDYDTQQRTFVISQELAKEWSATVFISVRPQTFFSSKRSGALSAYPHKIFTISPPRIENVIEKRLQFALSMAEGKIPLERLDNIRVNAKNLALFLKALISSLKSNPELNEFITNITGGNIRAAIELVTGFIGSPNIEAEKITNIMSLNGKYVIPLHEFTKSALLGDYSHYNPDTSIALNIFDVTSATKDEHFLIPILLSYLDSNCIQKKNDGFIPTENIFEESQNMGFSETQINSALRRATNKKLIETTQRVTFEEDINGILTGSMPDAFRITSIGAYHLKKWIGAFTYIDAMVFDTPIFTMETKEALSKNINSLSIEDRYSRATIFRQYLKECWLQIPNKPSYFDFQEITKEGQRTFDSVLHAINKKASK</sequence>